<evidence type="ECO:0000313" key="1">
    <source>
        <dbReference type="EMBL" id="SEB74974.1"/>
    </source>
</evidence>
<name>A0AA45V9X5_BIFLN</name>
<sequence>MSKYDSLVKYICILDGDSFGSWVIDRENDGTLEHPIQMPYVSYSDMVHHFIDDIYDFIDHNKDMELNRYGDILNQNGLKWGSKSMSTADVSNLDAQCIMALITGAVRAERFCDGALLGFFKDGSIRKWLERLKELDNGSGTEVR</sequence>
<reference evidence="1 2" key="1">
    <citation type="submission" date="2016-10" db="EMBL/GenBank/DDBJ databases">
        <authorList>
            <person name="Varghese N."/>
            <person name="Submissions S."/>
        </authorList>
    </citation>
    <scope>NUCLEOTIDE SEQUENCE [LARGE SCALE GENOMIC DNA]</scope>
    <source>
        <strain evidence="1 2">DSM 20219</strain>
    </source>
</reference>
<dbReference type="EMBL" id="FNRW01000005">
    <property type="protein sequence ID" value="SEB74974.1"/>
    <property type="molecule type" value="Genomic_DNA"/>
</dbReference>
<accession>A0AA45V9X5</accession>
<dbReference type="Proteomes" id="UP000182842">
    <property type="component" value="Unassembled WGS sequence"/>
</dbReference>
<gene>
    <name evidence="1" type="ORF">SAMN04489748_1941</name>
</gene>
<dbReference type="AlphaFoldDB" id="A0AA45V9X5"/>
<dbReference type="InterPro" id="IPR045425">
    <property type="entry name" value="DUF6508"/>
</dbReference>
<proteinExistence type="predicted"/>
<evidence type="ECO:0000313" key="2">
    <source>
        <dbReference type="Proteomes" id="UP000182842"/>
    </source>
</evidence>
<organism evidence="1 2">
    <name type="scientific">Bifidobacterium longum</name>
    <dbReference type="NCBI Taxonomy" id="216816"/>
    <lineage>
        <taxon>Bacteria</taxon>
        <taxon>Bacillati</taxon>
        <taxon>Actinomycetota</taxon>
        <taxon>Actinomycetes</taxon>
        <taxon>Bifidobacteriales</taxon>
        <taxon>Bifidobacteriaceae</taxon>
        <taxon>Bifidobacterium</taxon>
    </lineage>
</organism>
<dbReference type="RefSeq" id="WP_007057562.1">
    <property type="nucleotide sequence ID" value="NZ_CP135993.1"/>
</dbReference>
<protein>
    <submittedName>
        <fullName evidence="1">Uncharacterized protein</fullName>
    </submittedName>
</protein>
<dbReference type="Pfam" id="PF20118">
    <property type="entry name" value="DUF6508"/>
    <property type="match status" value="1"/>
</dbReference>
<dbReference type="GeneID" id="69579173"/>
<comment type="caution">
    <text evidence="1">The sequence shown here is derived from an EMBL/GenBank/DDBJ whole genome shotgun (WGS) entry which is preliminary data.</text>
</comment>